<feature type="domain" description="MYST-type HAT" evidence="14">
    <location>
        <begin position="249"/>
        <end position="530"/>
    </location>
</feature>
<evidence type="ECO:0000256" key="11">
    <source>
        <dbReference type="PIRSR" id="PIRSR602717-51"/>
    </source>
</evidence>
<dbReference type="PANTHER" id="PTHR10615:SF161">
    <property type="entry name" value="HISTONE ACETYLTRANSFERASE KAT7"/>
    <property type="match status" value="1"/>
</dbReference>
<dbReference type="InterPro" id="IPR016181">
    <property type="entry name" value="Acyl_CoA_acyltransferase"/>
</dbReference>
<dbReference type="InterPro" id="IPR002717">
    <property type="entry name" value="HAT_MYST-type"/>
</dbReference>
<reference evidence="15 16" key="1">
    <citation type="submission" date="2017-04" db="EMBL/GenBank/DDBJ databases">
        <authorList>
            <person name="Afonso C.L."/>
            <person name="Miller P.J."/>
            <person name="Scott M.A."/>
            <person name="Spackman E."/>
            <person name="Goraichik I."/>
            <person name="Dimitrov K.M."/>
            <person name="Suarez D.L."/>
            <person name="Swayne D.E."/>
        </authorList>
    </citation>
    <scope>NUCLEOTIDE SEQUENCE [LARGE SCALE GENOMIC DNA]</scope>
</reference>
<dbReference type="PANTHER" id="PTHR10615">
    <property type="entry name" value="HISTONE ACETYLTRANSFERASE"/>
    <property type="match status" value="1"/>
</dbReference>
<dbReference type="Gene3D" id="3.40.630.30">
    <property type="match status" value="1"/>
</dbReference>
<protein>
    <recommendedName>
        <fullName evidence="3 12">Histone acetyltransferase</fullName>
        <ecNumber evidence="3 12">2.3.1.48</ecNumber>
    </recommendedName>
</protein>
<keyword evidence="5" id="KW-0479">Metal-binding</keyword>
<feature type="region of interest" description="Disordered" evidence="13">
    <location>
        <begin position="634"/>
        <end position="715"/>
    </location>
</feature>
<dbReference type="GO" id="GO:0006357">
    <property type="term" value="P:regulation of transcription by RNA polymerase II"/>
    <property type="evidence" value="ECO:0007669"/>
    <property type="project" value="TreeGrafter"/>
</dbReference>
<dbReference type="AlphaFoldDB" id="A0A1X7R5A7"/>
<accession>A0A1X7R5A7</accession>
<evidence type="ECO:0000256" key="2">
    <source>
        <dbReference type="ARBA" id="ARBA00010107"/>
    </source>
</evidence>
<organism evidence="15 16">
    <name type="scientific">Maudiozyma saulgeensis</name>
    <dbReference type="NCBI Taxonomy" id="1789683"/>
    <lineage>
        <taxon>Eukaryota</taxon>
        <taxon>Fungi</taxon>
        <taxon>Dikarya</taxon>
        <taxon>Ascomycota</taxon>
        <taxon>Saccharomycotina</taxon>
        <taxon>Saccharomycetes</taxon>
        <taxon>Saccharomycetales</taxon>
        <taxon>Saccharomycetaceae</taxon>
        <taxon>Maudiozyma</taxon>
    </lineage>
</organism>
<evidence type="ECO:0000256" key="10">
    <source>
        <dbReference type="ARBA" id="ARBA00023242"/>
    </source>
</evidence>
<feature type="compositionally biased region" description="Acidic residues" evidence="13">
    <location>
        <begin position="680"/>
        <end position="715"/>
    </location>
</feature>
<dbReference type="SUPFAM" id="SSF55729">
    <property type="entry name" value="Acyl-CoA N-acyltransferases (Nat)"/>
    <property type="match status" value="1"/>
</dbReference>
<evidence type="ECO:0000256" key="8">
    <source>
        <dbReference type="ARBA" id="ARBA00022853"/>
    </source>
</evidence>
<dbReference type="Pfam" id="PF17772">
    <property type="entry name" value="zf-MYST"/>
    <property type="match status" value="1"/>
</dbReference>
<keyword evidence="6" id="KW-0863">Zinc-finger</keyword>
<gene>
    <name evidence="15" type="ORF">KASA_0N06292G</name>
</gene>
<evidence type="ECO:0000256" key="5">
    <source>
        <dbReference type="ARBA" id="ARBA00022723"/>
    </source>
</evidence>
<dbReference type="GO" id="GO:0004402">
    <property type="term" value="F:histone acetyltransferase activity"/>
    <property type="evidence" value="ECO:0007669"/>
    <property type="project" value="InterPro"/>
</dbReference>
<feature type="compositionally biased region" description="Polar residues" evidence="13">
    <location>
        <begin position="670"/>
        <end position="679"/>
    </location>
</feature>
<evidence type="ECO:0000256" key="1">
    <source>
        <dbReference type="ARBA" id="ARBA00004123"/>
    </source>
</evidence>
<dbReference type="InterPro" id="IPR050603">
    <property type="entry name" value="MYST_HAT"/>
</dbReference>
<comment type="similarity">
    <text evidence="2 12">Belongs to the MYST (SAS/MOZ) family.</text>
</comment>
<dbReference type="Proteomes" id="UP000196158">
    <property type="component" value="Unassembled WGS sequence"/>
</dbReference>
<keyword evidence="10 12" id="KW-0539">Nucleus</keyword>
<evidence type="ECO:0000313" key="15">
    <source>
        <dbReference type="EMBL" id="SMN20620.1"/>
    </source>
</evidence>
<dbReference type="CDD" id="cd04301">
    <property type="entry name" value="NAT_SF"/>
    <property type="match status" value="1"/>
</dbReference>
<dbReference type="EC" id="2.3.1.48" evidence="3 12"/>
<keyword evidence="4 15" id="KW-0808">Transferase</keyword>
<dbReference type="GO" id="GO:0008270">
    <property type="term" value="F:zinc ion binding"/>
    <property type="evidence" value="ECO:0007669"/>
    <property type="project" value="UniProtKB-KW"/>
</dbReference>
<evidence type="ECO:0000256" key="9">
    <source>
        <dbReference type="ARBA" id="ARBA00022990"/>
    </source>
</evidence>
<evidence type="ECO:0000313" key="16">
    <source>
        <dbReference type="Proteomes" id="UP000196158"/>
    </source>
</evidence>
<name>A0A1X7R5A7_9SACH</name>
<dbReference type="InterPro" id="IPR040706">
    <property type="entry name" value="Zf-MYST"/>
</dbReference>
<feature type="compositionally biased region" description="Basic residues" evidence="13">
    <location>
        <begin position="42"/>
        <end position="52"/>
    </location>
</feature>
<evidence type="ECO:0000256" key="3">
    <source>
        <dbReference type="ARBA" id="ARBA00013184"/>
    </source>
</evidence>
<dbReference type="OrthoDB" id="787137at2759"/>
<dbReference type="Gene3D" id="3.30.60.60">
    <property type="entry name" value="N-acetyl transferase-like"/>
    <property type="match status" value="1"/>
</dbReference>
<dbReference type="InterPro" id="IPR036388">
    <property type="entry name" value="WH-like_DNA-bd_sf"/>
</dbReference>
<dbReference type="GO" id="GO:0005634">
    <property type="term" value="C:nucleus"/>
    <property type="evidence" value="ECO:0007669"/>
    <property type="project" value="UniProtKB-SubCell"/>
</dbReference>
<comment type="catalytic activity">
    <reaction evidence="12">
        <text>L-lysyl-[protein] + acetyl-CoA = N(6)-acetyl-L-lysyl-[protein] + CoA + H(+)</text>
        <dbReference type="Rhea" id="RHEA:45948"/>
        <dbReference type="Rhea" id="RHEA-COMP:9752"/>
        <dbReference type="Rhea" id="RHEA-COMP:10731"/>
        <dbReference type="ChEBI" id="CHEBI:15378"/>
        <dbReference type="ChEBI" id="CHEBI:29969"/>
        <dbReference type="ChEBI" id="CHEBI:57287"/>
        <dbReference type="ChEBI" id="CHEBI:57288"/>
        <dbReference type="ChEBI" id="CHEBI:61930"/>
        <dbReference type="EC" id="2.3.1.48"/>
    </reaction>
</comment>
<evidence type="ECO:0000256" key="6">
    <source>
        <dbReference type="ARBA" id="ARBA00022771"/>
    </source>
</evidence>
<keyword evidence="16" id="KW-1185">Reference proteome</keyword>
<comment type="subcellular location">
    <subcellularLocation>
        <location evidence="1 12">Nucleus</location>
    </subcellularLocation>
</comment>
<evidence type="ECO:0000259" key="14">
    <source>
        <dbReference type="PROSITE" id="PS51726"/>
    </source>
</evidence>
<dbReference type="EMBL" id="FXLY01000005">
    <property type="protein sequence ID" value="SMN20620.1"/>
    <property type="molecule type" value="Genomic_DNA"/>
</dbReference>
<dbReference type="STRING" id="1789683.A0A1X7R5A7"/>
<evidence type="ECO:0000256" key="4">
    <source>
        <dbReference type="ARBA" id="ARBA00022679"/>
    </source>
</evidence>
<sequence>MRHLRNRITKRDINEEVKRTLRSGTVTTNVVSTETGSLERKRSLRNNRTKPLNKKETQEPTRQLQIDNTDDLASNSTREDAMEYLSRHSLKRNIAEESSSQSPKLWELPHNRYEANQLNPNIEFQYSREITYESRYTQCLQSVKIKYDPEKFLNFKRLMNNEFVVQDNNKHRIPQRYTKIDSEFRDILYKSIYSKKKDYSIDHTKPEKNDRKLFTSTFVRSRASKYINSNVLSSYTFDFKRATKSSPFTKKSLVKAICINNNEIKTLFPSPYPEHINNESIIFICENCLSYCSSRFKYWRHKQKCTSHSTPPGSVVYCDQSIRLFEIDGRENQTYCRNLCLLSMLFLRSKTLFYEVDPFIFYVLYSGNQLVGYFSKEKLNSTGYNLSCILTLPTFRRQGFGNLLMEFSYLLSRREFKVGTPEKPLSDLGLLTYRYYWKCKIAETLLMLRNINSVNDESINISLEELSHITGFTTTDVVFGLEQLDVLFTTTDKTKFIIAIRDWSYIERVNEKWRHKMIWHINMEKLLWKPLIFGPSGGINATNNNINIDLQSNKLAKSSGSINGNNLDTFNGHMAVVVDYMTNDIADTRDMERIALDNINNRISSSTNLPHSNITSNEQWYSCLIKPLAPGTKPKPHSINLAHTRPIKEPISSGNEDKDEIADDEEETSTLENIDNSSSNDEDYNTCDENTNNDDDDDDDENGMDEYDDADDTDI</sequence>
<evidence type="ECO:0000256" key="7">
    <source>
        <dbReference type="ARBA" id="ARBA00022833"/>
    </source>
</evidence>
<feature type="region of interest" description="Disordered" evidence="13">
    <location>
        <begin position="31"/>
        <end position="63"/>
    </location>
</feature>
<evidence type="ECO:0000256" key="13">
    <source>
        <dbReference type="SAM" id="MobiDB-lite"/>
    </source>
</evidence>
<keyword evidence="7" id="KW-0862">Zinc</keyword>
<feature type="active site" description="Proton donor/acceptor" evidence="11">
    <location>
        <position position="422"/>
    </location>
</feature>
<dbReference type="PROSITE" id="PS51726">
    <property type="entry name" value="MYST_HAT"/>
    <property type="match status" value="1"/>
</dbReference>
<dbReference type="Gene3D" id="1.10.10.10">
    <property type="entry name" value="Winged helix-like DNA-binding domain superfamily/Winged helix DNA-binding domain"/>
    <property type="match status" value="1"/>
</dbReference>
<dbReference type="GO" id="GO:0003682">
    <property type="term" value="F:chromatin binding"/>
    <property type="evidence" value="ECO:0007669"/>
    <property type="project" value="TreeGrafter"/>
</dbReference>
<dbReference type="GO" id="GO:0003712">
    <property type="term" value="F:transcription coregulator activity"/>
    <property type="evidence" value="ECO:0007669"/>
    <property type="project" value="TreeGrafter"/>
</dbReference>
<dbReference type="GO" id="GO:1990467">
    <property type="term" value="C:NuA3a histone acetyltransferase complex"/>
    <property type="evidence" value="ECO:0007669"/>
    <property type="project" value="TreeGrafter"/>
</dbReference>
<keyword evidence="8" id="KW-0156">Chromatin regulator</keyword>
<evidence type="ECO:0000256" key="12">
    <source>
        <dbReference type="RuleBase" id="RU361211"/>
    </source>
</evidence>
<proteinExistence type="inferred from homology"/>
<dbReference type="Pfam" id="PF01853">
    <property type="entry name" value="MOZ_SAS"/>
    <property type="match status" value="1"/>
</dbReference>
<keyword evidence="9" id="KW-0007">Acetylation</keyword>
<feature type="compositionally biased region" description="Acidic residues" evidence="13">
    <location>
        <begin position="657"/>
        <end position="669"/>
    </location>
</feature>